<sequence length="52" mass="6062">MLIEGLEDAARSVDSIFTVHGASQPNYSYGIKEVFCQIEYFVLREFKRLYKV</sequence>
<accession>W6TGU0</accession>
<dbReference type="EMBL" id="AZIT01000012">
    <property type="protein sequence ID" value="ETZ17685.1"/>
    <property type="molecule type" value="Genomic_DNA"/>
</dbReference>
<evidence type="ECO:0000313" key="1">
    <source>
        <dbReference type="EMBL" id="ETZ17685.1"/>
    </source>
</evidence>
<protein>
    <submittedName>
        <fullName evidence="1">Uncharacterized protein</fullName>
    </submittedName>
</protein>
<evidence type="ECO:0000313" key="2">
    <source>
        <dbReference type="Proteomes" id="UP000019148"/>
    </source>
</evidence>
<proteinExistence type="predicted"/>
<name>W6TGU0_9SPIR</name>
<dbReference type="PATRIC" id="fig|1432657.3.peg.1355"/>
<comment type="caution">
    <text evidence="1">The sequence shown here is derived from an EMBL/GenBank/DDBJ whole genome shotgun (WGS) entry which is preliminary data.</text>
</comment>
<reference evidence="1 2" key="1">
    <citation type="submission" date="2013-12" db="EMBL/GenBank/DDBJ databases">
        <title>Comparative genomics of relapsing fever spirochetes.</title>
        <authorList>
            <person name="Schwan T.G."/>
            <person name="Raffel S.J."/>
            <person name="Porcella S.F."/>
        </authorList>
    </citation>
    <scope>NUCLEOTIDE SEQUENCE [LARGE SCALE GENOMIC DNA]</scope>
    <source>
        <strain evidence="1 2">CR2A</strain>
    </source>
</reference>
<dbReference type="Proteomes" id="UP000019148">
    <property type="component" value="Unassembled WGS sequence"/>
</dbReference>
<dbReference type="RefSeq" id="WP_155806535.1">
    <property type="nucleotide sequence ID" value="NZ_AZIT01000012.1"/>
</dbReference>
<dbReference type="AlphaFoldDB" id="W6TGU0"/>
<gene>
    <name evidence="1" type="ORF">BDCR2A_01385</name>
</gene>
<organism evidence="1 2">
    <name type="scientific">Borrelia duttonii CR2A</name>
    <dbReference type="NCBI Taxonomy" id="1432657"/>
    <lineage>
        <taxon>Bacteria</taxon>
        <taxon>Pseudomonadati</taxon>
        <taxon>Spirochaetota</taxon>
        <taxon>Spirochaetia</taxon>
        <taxon>Spirochaetales</taxon>
        <taxon>Borreliaceae</taxon>
        <taxon>Borrelia</taxon>
    </lineage>
</organism>